<accession>A0A0B3W1A7</accession>
<dbReference type="SMART" id="SM01058">
    <property type="entry name" value="CarD_TRCF"/>
    <property type="match status" value="1"/>
</dbReference>
<evidence type="ECO:0000313" key="2">
    <source>
        <dbReference type="EMBL" id="KHS56072.1"/>
    </source>
</evidence>
<dbReference type="AlphaFoldDB" id="A0A0B3W1A7"/>
<gene>
    <name evidence="2" type="ORF">QX51_15890</name>
</gene>
<evidence type="ECO:0000259" key="1">
    <source>
        <dbReference type="SMART" id="SM01058"/>
    </source>
</evidence>
<dbReference type="Pfam" id="PF02559">
    <property type="entry name" value="CarD_TRCF_RID"/>
    <property type="match status" value="1"/>
</dbReference>
<organism evidence="2 3">
    <name type="scientific">Terrisporobacter othiniensis</name>
    <dbReference type="NCBI Taxonomy" id="1577792"/>
    <lineage>
        <taxon>Bacteria</taxon>
        <taxon>Bacillati</taxon>
        <taxon>Bacillota</taxon>
        <taxon>Clostridia</taxon>
        <taxon>Peptostreptococcales</taxon>
        <taxon>Peptostreptococcaceae</taxon>
        <taxon>Terrisporobacter</taxon>
    </lineage>
</organism>
<comment type="caution">
    <text evidence="2">The sequence shown here is derived from an EMBL/GenBank/DDBJ whole genome shotgun (WGS) entry which is preliminary data.</text>
</comment>
<evidence type="ECO:0000313" key="3">
    <source>
        <dbReference type="Proteomes" id="UP000031189"/>
    </source>
</evidence>
<dbReference type="STRING" id="1577792.QX51_15890"/>
<dbReference type="Gene3D" id="1.20.58.1290">
    <property type="entry name" value="CarD-like, C-terminal domain"/>
    <property type="match status" value="1"/>
</dbReference>
<proteinExistence type="predicted"/>
<name>A0A0B3W1A7_9FIRM</name>
<dbReference type="Gene3D" id="2.40.10.170">
    <property type="match status" value="1"/>
</dbReference>
<sequence length="166" mass="19153">MFNKNDYIIYGAMSVCKVVDIIEEENIYIGRKSYYVIQPVYSDKNTIIKVPTDNKKVFMRHLLSEKEVMSIIKSIPNIEVLKIDNDRQRSEHFKSVIKNSVCEELAQVVKSITINEQEKLSIGKKLSKTDEDFKKAAEKLIDEEFATVLNIPVQDVSSFILNHIPK</sequence>
<dbReference type="InterPro" id="IPR003711">
    <property type="entry name" value="CarD-like/TRCF_RID"/>
</dbReference>
<feature type="domain" description="CarD-like/TRCF RNAP-interacting" evidence="1">
    <location>
        <begin position="1"/>
        <end position="113"/>
    </location>
</feature>
<dbReference type="Proteomes" id="UP000031189">
    <property type="component" value="Unassembled WGS sequence"/>
</dbReference>
<dbReference type="OrthoDB" id="9786074at2"/>
<protein>
    <recommendedName>
        <fullName evidence="1">CarD-like/TRCF RNAP-interacting domain-containing protein</fullName>
    </recommendedName>
</protein>
<dbReference type="InterPro" id="IPR042215">
    <property type="entry name" value="CarD-like_C"/>
</dbReference>
<dbReference type="EMBL" id="JWHR01000123">
    <property type="protein sequence ID" value="KHS56072.1"/>
    <property type="molecule type" value="Genomic_DNA"/>
</dbReference>
<reference evidence="2 3" key="1">
    <citation type="submission" date="2014-12" db="EMBL/GenBank/DDBJ databases">
        <title>Draft genome sequence of Terrisporobacter sp. 08-306576, isolated from the blood culture of a bacteremia patient.</title>
        <authorList>
            <person name="Lund L.C."/>
            <person name="Sydenham T.V."/>
            <person name="Hogh S.V."/>
            <person name="Skov M.N."/>
            <person name="Kemp M."/>
            <person name="Justesen U.S."/>
        </authorList>
    </citation>
    <scope>NUCLEOTIDE SEQUENCE [LARGE SCALE GENOMIC DNA]</scope>
    <source>
        <strain evidence="2 3">08-306576</strain>
    </source>
</reference>
<keyword evidence="3" id="KW-1185">Reference proteome</keyword>
<dbReference type="RefSeq" id="WP_039680884.1">
    <property type="nucleotide sequence ID" value="NZ_JAWGXO010000003.1"/>
</dbReference>